<feature type="transmembrane region" description="Helical" evidence="1">
    <location>
        <begin position="245"/>
        <end position="267"/>
    </location>
</feature>
<dbReference type="Gene3D" id="1.20.1250.20">
    <property type="entry name" value="MFS general substrate transporter like domains"/>
    <property type="match status" value="2"/>
</dbReference>
<accession>A0A238IZD4</accession>
<feature type="transmembrane region" description="Helical" evidence="1">
    <location>
        <begin position="101"/>
        <end position="124"/>
    </location>
</feature>
<feature type="transmembrane region" description="Helical" evidence="1">
    <location>
        <begin position="12"/>
        <end position="31"/>
    </location>
</feature>
<protein>
    <submittedName>
        <fullName evidence="2">Major Facilitator Superfamily protein</fullName>
    </submittedName>
</protein>
<feature type="transmembrane region" description="Helical" evidence="1">
    <location>
        <begin position="170"/>
        <end position="189"/>
    </location>
</feature>
<dbReference type="InterPro" id="IPR036259">
    <property type="entry name" value="MFS_trans_sf"/>
</dbReference>
<proteinExistence type="predicted"/>
<feature type="transmembrane region" description="Helical" evidence="1">
    <location>
        <begin position="145"/>
        <end position="164"/>
    </location>
</feature>
<dbReference type="RefSeq" id="WP_093973110.1">
    <property type="nucleotide sequence ID" value="NZ_FXXQ01000003.1"/>
</dbReference>
<feature type="transmembrane region" description="Helical" evidence="1">
    <location>
        <begin position="339"/>
        <end position="361"/>
    </location>
</feature>
<dbReference type="AlphaFoldDB" id="A0A238IZD4"/>
<name>A0A238IZD4_9RHOB</name>
<evidence type="ECO:0000313" key="3">
    <source>
        <dbReference type="Proteomes" id="UP000201838"/>
    </source>
</evidence>
<feature type="transmembrane region" description="Helical" evidence="1">
    <location>
        <begin position="381"/>
        <end position="406"/>
    </location>
</feature>
<keyword evidence="1" id="KW-1133">Transmembrane helix</keyword>
<gene>
    <name evidence="2" type="ORF">BOA8489_01212</name>
</gene>
<dbReference type="EMBL" id="FXXQ01000003">
    <property type="protein sequence ID" value="SMX23110.1"/>
    <property type="molecule type" value="Genomic_DNA"/>
</dbReference>
<feature type="transmembrane region" description="Helical" evidence="1">
    <location>
        <begin position="217"/>
        <end position="239"/>
    </location>
</feature>
<feature type="transmembrane region" description="Helical" evidence="1">
    <location>
        <begin position="37"/>
        <end position="54"/>
    </location>
</feature>
<keyword evidence="1" id="KW-0812">Transmembrane</keyword>
<dbReference type="Proteomes" id="UP000201838">
    <property type="component" value="Unassembled WGS sequence"/>
</dbReference>
<organism evidence="2 3">
    <name type="scientific">Boseongicola aestuarii</name>
    <dbReference type="NCBI Taxonomy" id="1470561"/>
    <lineage>
        <taxon>Bacteria</taxon>
        <taxon>Pseudomonadati</taxon>
        <taxon>Pseudomonadota</taxon>
        <taxon>Alphaproteobacteria</taxon>
        <taxon>Rhodobacterales</taxon>
        <taxon>Paracoccaceae</taxon>
        <taxon>Boseongicola</taxon>
    </lineage>
</organism>
<reference evidence="2 3" key="1">
    <citation type="submission" date="2017-05" db="EMBL/GenBank/DDBJ databases">
        <authorList>
            <person name="Song R."/>
            <person name="Chenine A.L."/>
            <person name="Ruprecht R.M."/>
        </authorList>
    </citation>
    <scope>NUCLEOTIDE SEQUENCE [LARGE SCALE GENOMIC DNA]</scope>
    <source>
        <strain evidence="2 3">CECT 8489</strain>
    </source>
</reference>
<dbReference type="OrthoDB" id="181905at2"/>
<keyword evidence="3" id="KW-1185">Reference proteome</keyword>
<feature type="transmembrane region" description="Helical" evidence="1">
    <location>
        <begin position="279"/>
        <end position="297"/>
    </location>
</feature>
<evidence type="ECO:0000313" key="2">
    <source>
        <dbReference type="EMBL" id="SMX23110.1"/>
    </source>
</evidence>
<dbReference type="SUPFAM" id="SSF103473">
    <property type="entry name" value="MFS general substrate transporter"/>
    <property type="match status" value="2"/>
</dbReference>
<keyword evidence="1" id="KW-0472">Membrane</keyword>
<evidence type="ECO:0000256" key="1">
    <source>
        <dbReference type="SAM" id="Phobius"/>
    </source>
</evidence>
<feature type="transmembrane region" description="Helical" evidence="1">
    <location>
        <begin position="75"/>
        <end position="95"/>
    </location>
</feature>
<sequence>MSTRVERLPSYAIFAGVLAAAGLPIYIHAPKYFVDEYGVSLAALGAVLFGLRLFDVVQDPALGWLSRRFGAWRKGSVAFAGLVMALAMVGLFAVAPPIAPVAWFALTLALLFSAFSFLTITFYAQGVQKAGEMGGEDGHVRLATWRESGALIGISLAAVLPVALVTVTGAPFALFAVLFAGAAAVAVYAMRAEWRAGGTVDGIGFRPILSDPLARKLLLIALLNATPVAVTSTLFLFFVESRLGAVGWEGPLLLLFFLAAAASAPVWGKVAGQIGAKRALLVGMALAIASFGCAAFLGTGDTLAFALICIASGAALGADMTLLPAIFARRMSDIAPEAAEGFGLWSFVSKFTLAFAAVFLLPLLEASGFEPGMTQGASEDALFTLTLMYAVLPCVLKLVAMALLALTPIDRSYAEPALLET</sequence>
<feature type="transmembrane region" description="Helical" evidence="1">
    <location>
        <begin position="303"/>
        <end position="327"/>
    </location>
</feature>
<dbReference type="Pfam" id="PF13347">
    <property type="entry name" value="MFS_2"/>
    <property type="match status" value="1"/>
</dbReference>